<reference evidence="1" key="1">
    <citation type="submission" date="2020-03" db="EMBL/GenBank/DDBJ databases">
        <title>The deep terrestrial virosphere.</title>
        <authorList>
            <person name="Holmfeldt K."/>
            <person name="Nilsson E."/>
            <person name="Simone D."/>
            <person name="Lopez-Fernandez M."/>
            <person name="Wu X."/>
            <person name="de Brujin I."/>
            <person name="Lundin D."/>
            <person name="Andersson A."/>
            <person name="Bertilsson S."/>
            <person name="Dopson M."/>
        </authorList>
    </citation>
    <scope>NUCLEOTIDE SEQUENCE</scope>
    <source>
        <strain evidence="1">MM415A01382</strain>
    </source>
</reference>
<accession>A0A6M3K4G0</accession>
<dbReference type="AlphaFoldDB" id="A0A6M3K4G0"/>
<proteinExistence type="predicted"/>
<dbReference type="EMBL" id="MT142257">
    <property type="protein sequence ID" value="QJA76994.1"/>
    <property type="molecule type" value="Genomic_DNA"/>
</dbReference>
<protein>
    <submittedName>
        <fullName evidence="1">Uncharacterized protein</fullName>
    </submittedName>
</protein>
<evidence type="ECO:0000313" key="1">
    <source>
        <dbReference type="EMBL" id="QJA76994.1"/>
    </source>
</evidence>
<sequence length="387" mass="40880">MADGDPVITGKTTTNLVPNGINEVVTQLFPYDSDAWGSVGSRVDGPWANFVCTANNVLMAAQNTQQADTLGMVDGLFIQHQDYDTTAYTYDPTHATYRQITNGIRVYASGAKISGTWNEQAKDIHGMWASARGCTKSGHTVRGVSGVLGECFQYGAGVATNELHAVNPSDATYQASAMAGVIGGIQADKGDFDAGGGSRAYRALEASVMGTGKIKMGLRMVSVDETATAHFGIDMSELRVVGAGINMGGPSSTNQGTIIVYDNVNGDYSSYDRTGNAFIWTIANVTGMYLNSGGLYIVGTCDADDYLTHSKVYIGSNALKHLDTLRPKGGTSTDEWGELDHAVLTEGVKVPWPDGGGSYSLTKLLAIVVKAIKELEARIVALEGSNV</sequence>
<name>A0A6M3K4G0_9ZZZZ</name>
<gene>
    <name evidence="1" type="ORF">MM415A01382_0003</name>
</gene>
<organism evidence="1">
    <name type="scientific">viral metagenome</name>
    <dbReference type="NCBI Taxonomy" id="1070528"/>
    <lineage>
        <taxon>unclassified sequences</taxon>
        <taxon>metagenomes</taxon>
        <taxon>organismal metagenomes</taxon>
    </lineage>
</organism>